<dbReference type="KEGG" id="mya:MORIYA_3991"/>
<evidence type="ECO:0000313" key="1">
    <source>
        <dbReference type="EMBL" id="SQD80443.1"/>
    </source>
</evidence>
<keyword evidence="2" id="KW-1185">Reference proteome</keyword>
<dbReference type="InterPro" id="IPR019708">
    <property type="entry name" value="Phage_HP1_Orf24"/>
</dbReference>
<dbReference type="Pfam" id="PF10772">
    <property type="entry name" value="Phage_HP1_Orf24"/>
    <property type="match status" value="1"/>
</dbReference>
<organism evidence="1 2">
    <name type="scientific">Moritella yayanosii</name>
    <dbReference type="NCBI Taxonomy" id="69539"/>
    <lineage>
        <taxon>Bacteria</taxon>
        <taxon>Pseudomonadati</taxon>
        <taxon>Pseudomonadota</taxon>
        <taxon>Gammaproteobacteria</taxon>
        <taxon>Alteromonadales</taxon>
        <taxon>Moritellaceae</taxon>
        <taxon>Moritella</taxon>
    </lineage>
</organism>
<sequence length="151" mass="16311">MSKRLSGMNFDIDIFGTVIHVEKASVSISDDSAVSTTRGVPDGHTDGAVSADVEYELDTKNFKLLGEVAKNAGSWRGIEPHDCLFYGNAGGEELTIEVFGVKLLLESILDVDPSSSDKTKHKVKGLVTSPDFIHIDGVPYLSREDTRDLVG</sequence>
<dbReference type="OrthoDB" id="6104125at2"/>
<dbReference type="AlphaFoldDB" id="A0A330LUL8"/>
<evidence type="ECO:0008006" key="3">
    <source>
        <dbReference type="Google" id="ProtNLM"/>
    </source>
</evidence>
<reference evidence="2" key="1">
    <citation type="submission" date="2018-05" db="EMBL/GenBank/DDBJ databases">
        <authorList>
            <person name="Cea G.-C."/>
            <person name="William W."/>
        </authorList>
    </citation>
    <scope>NUCLEOTIDE SEQUENCE [LARGE SCALE GENOMIC DNA]</scope>
    <source>
        <strain evidence="2">DB21MT 5</strain>
    </source>
</reference>
<dbReference type="EMBL" id="LS483250">
    <property type="protein sequence ID" value="SQD80443.1"/>
    <property type="molecule type" value="Genomic_DNA"/>
</dbReference>
<gene>
    <name evidence="1" type="ORF">MORIYA_3991</name>
</gene>
<dbReference type="RefSeq" id="WP_112717767.1">
    <property type="nucleotide sequence ID" value="NZ_LS483250.1"/>
</dbReference>
<proteinExistence type="predicted"/>
<evidence type="ECO:0000313" key="2">
    <source>
        <dbReference type="Proteomes" id="UP000250163"/>
    </source>
</evidence>
<protein>
    <recommendedName>
        <fullName evidence="3">Tail protein</fullName>
    </recommendedName>
</protein>
<dbReference type="Proteomes" id="UP000250163">
    <property type="component" value="Chromosome MORIYA"/>
</dbReference>
<name>A0A330LUL8_9GAMM</name>
<accession>A0A330LUL8</accession>